<dbReference type="Pfam" id="PF03713">
    <property type="entry name" value="DUF305"/>
    <property type="match status" value="1"/>
</dbReference>
<accession>A0A327Z2U5</accession>
<dbReference type="InterPro" id="IPR005183">
    <property type="entry name" value="DUF305_CopM-like"/>
</dbReference>
<keyword evidence="3" id="KW-1185">Reference proteome</keyword>
<protein>
    <submittedName>
        <fullName evidence="2">Uncharacterized protein (DUF305 family)</fullName>
    </submittedName>
</protein>
<dbReference type="AlphaFoldDB" id="A0A327Z2U5"/>
<dbReference type="OrthoDB" id="26872at2"/>
<feature type="domain" description="DUF305" evidence="1">
    <location>
        <begin position="48"/>
        <end position="192"/>
    </location>
</feature>
<proteinExistence type="predicted"/>
<sequence>MGAPVRRGPVGGGLAGKGGPVRRAALAFLLLTLLVTGCAADPAHNETDVMFLQMGLAQIAEGDQVAVVAEQSAVNPGVRTLAAELRGQWQSESATMRGWLTDWDQPETAAKATGLHAGHGDLHALQPGDIDGLRAAKGSDFDRIAVALLLGNLHNTMETLRMATAGSAYPKVKSLAETMTATRQGQIQRLLALAAG</sequence>
<dbReference type="Proteomes" id="UP000249341">
    <property type="component" value="Unassembled WGS sequence"/>
</dbReference>
<dbReference type="EMBL" id="QLMJ01000018">
    <property type="protein sequence ID" value="RAK29427.1"/>
    <property type="molecule type" value="Genomic_DNA"/>
</dbReference>
<organism evidence="2 3">
    <name type="scientific">Actinoplanes lutulentus</name>
    <dbReference type="NCBI Taxonomy" id="1287878"/>
    <lineage>
        <taxon>Bacteria</taxon>
        <taxon>Bacillati</taxon>
        <taxon>Actinomycetota</taxon>
        <taxon>Actinomycetes</taxon>
        <taxon>Micromonosporales</taxon>
        <taxon>Micromonosporaceae</taxon>
        <taxon>Actinoplanes</taxon>
    </lineage>
</organism>
<evidence type="ECO:0000259" key="1">
    <source>
        <dbReference type="Pfam" id="PF03713"/>
    </source>
</evidence>
<gene>
    <name evidence="2" type="ORF">B0I29_118219</name>
</gene>
<dbReference type="Gene3D" id="1.20.1260.10">
    <property type="match status" value="1"/>
</dbReference>
<comment type="caution">
    <text evidence="2">The sequence shown here is derived from an EMBL/GenBank/DDBJ whole genome shotgun (WGS) entry which is preliminary data.</text>
</comment>
<evidence type="ECO:0000313" key="3">
    <source>
        <dbReference type="Proteomes" id="UP000249341"/>
    </source>
</evidence>
<evidence type="ECO:0000313" key="2">
    <source>
        <dbReference type="EMBL" id="RAK29427.1"/>
    </source>
</evidence>
<name>A0A327Z2U5_9ACTN</name>
<reference evidence="2 3" key="1">
    <citation type="submission" date="2018-06" db="EMBL/GenBank/DDBJ databases">
        <title>Genomic Encyclopedia of Type Strains, Phase III (KMG-III): the genomes of soil and plant-associated and newly described type strains.</title>
        <authorList>
            <person name="Whitman W."/>
        </authorList>
    </citation>
    <scope>NUCLEOTIDE SEQUENCE [LARGE SCALE GENOMIC DNA]</scope>
    <source>
        <strain evidence="2 3">CGMCC 4.7090</strain>
    </source>
</reference>
<dbReference type="InterPro" id="IPR012347">
    <property type="entry name" value="Ferritin-like"/>
</dbReference>